<evidence type="ECO:0000313" key="1">
    <source>
        <dbReference type="EMBL" id="DAE09585.1"/>
    </source>
</evidence>
<sequence length="57" mass="6384">MKNTMKIILTVALCAALAAGTAFLTYRQTMRSMHIEIVGKTAYVTVWDQTDEYIIGE</sequence>
<reference evidence="1" key="1">
    <citation type="journal article" date="2021" name="Proc. Natl. Acad. Sci. U.S.A.">
        <title>A Catalog of Tens of Thousands of Viruses from Human Metagenomes Reveals Hidden Associations with Chronic Diseases.</title>
        <authorList>
            <person name="Tisza M.J."/>
            <person name="Buck C.B."/>
        </authorList>
    </citation>
    <scope>NUCLEOTIDE SEQUENCE</scope>
    <source>
        <strain evidence="1">Ct96x5</strain>
    </source>
</reference>
<protein>
    <submittedName>
        <fullName evidence="1">Uncharacterized protein</fullName>
    </submittedName>
</protein>
<name>A0A8S5PSY7_9CAUD</name>
<dbReference type="EMBL" id="BK015488">
    <property type="protein sequence ID" value="DAE09585.1"/>
    <property type="molecule type" value="Genomic_DNA"/>
</dbReference>
<accession>A0A8S5PSY7</accession>
<organism evidence="1">
    <name type="scientific">Siphoviridae sp. ct96x5</name>
    <dbReference type="NCBI Taxonomy" id="2825367"/>
    <lineage>
        <taxon>Viruses</taxon>
        <taxon>Duplodnaviria</taxon>
        <taxon>Heunggongvirae</taxon>
        <taxon>Uroviricota</taxon>
        <taxon>Caudoviricetes</taxon>
    </lineage>
</organism>
<proteinExistence type="predicted"/>